<feature type="domain" description="PNPLA" evidence="6">
    <location>
        <begin position="9"/>
        <end position="169"/>
    </location>
</feature>
<keyword evidence="1 4" id="KW-0378">Hydrolase</keyword>
<feature type="active site" description="Proton acceptor" evidence="4">
    <location>
        <position position="156"/>
    </location>
</feature>
<evidence type="ECO:0000256" key="5">
    <source>
        <dbReference type="SAM" id="MobiDB-lite"/>
    </source>
</evidence>
<feature type="short sequence motif" description="GXSXG" evidence="4">
    <location>
        <begin position="40"/>
        <end position="44"/>
    </location>
</feature>
<evidence type="ECO:0000256" key="3">
    <source>
        <dbReference type="ARBA" id="ARBA00023098"/>
    </source>
</evidence>
<keyword evidence="3 4" id="KW-0443">Lipid metabolism</keyword>
<reference evidence="7 8" key="1">
    <citation type="submission" date="2018-08" db="EMBL/GenBank/DDBJ databases">
        <title>Horizontal acquisition of hydrogen conversion ability and other habitat adaptations in Hydrogenovibrio crunogenus strains.</title>
        <authorList>
            <person name="Gonnella G."/>
            <person name="Adam N."/>
            <person name="Perner M."/>
        </authorList>
    </citation>
    <scope>NUCLEOTIDE SEQUENCE [LARGE SCALE GENOMIC DNA]</scope>
    <source>
        <strain evidence="7 8">SP-41</strain>
    </source>
</reference>
<dbReference type="PANTHER" id="PTHR14226:SF76">
    <property type="entry name" value="NTE FAMILY PROTEIN RSSA"/>
    <property type="match status" value="1"/>
</dbReference>
<sequence>MENKKTISLVLGSGGARGWAHIGVIRWLEENGYEIRSVTGCSIGALVGGVYAAGKLDEFEEWVCSIRKVDIVTLLDLSWQRSGLVKGDKIIKSLVDLVGDQMIEDLPMTYTAVASDIVRQREIWLQSGRLFDAIRASISLPLFFTPFHYHGVDLIDGGVLNPVPIAPAFSDKTDMILAVSLSGEPENTDKIEKIESRSDDEKLEAESEESSKQSQDENNFYEKISRFISKFREPDEAASTRNWSVYEIADLAFDSMQSTIARQKLAAYPPDKIIEIANDVCGSLEFDRASEMIELGYQIAEKSMKKQESPLVI</sequence>
<proteinExistence type="predicted"/>
<keyword evidence="8" id="KW-1185">Reference proteome</keyword>
<dbReference type="PROSITE" id="PS51635">
    <property type="entry name" value="PNPLA"/>
    <property type="match status" value="1"/>
</dbReference>
<dbReference type="InterPro" id="IPR016035">
    <property type="entry name" value="Acyl_Trfase/lysoPLipase"/>
</dbReference>
<evidence type="ECO:0000256" key="2">
    <source>
        <dbReference type="ARBA" id="ARBA00022963"/>
    </source>
</evidence>
<evidence type="ECO:0000313" key="8">
    <source>
        <dbReference type="Proteomes" id="UP000296201"/>
    </source>
</evidence>
<dbReference type="SUPFAM" id="SSF52151">
    <property type="entry name" value="FabD/lysophospholipase-like"/>
    <property type="match status" value="1"/>
</dbReference>
<dbReference type="RefSeq" id="WP_135795195.1">
    <property type="nucleotide sequence ID" value="NZ_CP032096.1"/>
</dbReference>
<evidence type="ECO:0000256" key="4">
    <source>
        <dbReference type="PROSITE-ProRule" id="PRU01161"/>
    </source>
</evidence>
<dbReference type="Proteomes" id="UP000296201">
    <property type="component" value="Chromosome"/>
</dbReference>
<evidence type="ECO:0000256" key="1">
    <source>
        <dbReference type="ARBA" id="ARBA00022801"/>
    </source>
</evidence>
<feature type="active site" description="Nucleophile" evidence="4">
    <location>
        <position position="42"/>
    </location>
</feature>
<comment type="caution">
    <text evidence="4">Lacks conserved residue(s) required for the propagation of feature annotation.</text>
</comment>
<dbReference type="PANTHER" id="PTHR14226">
    <property type="entry name" value="NEUROPATHY TARGET ESTERASE/SWISS CHEESE D.MELANOGASTER"/>
    <property type="match status" value="1"/>
</dbReference>
<accession>A0A4P7NY18</accession>
<feature type="compositionally biased region" description="Basic and acidic residues" evidence="5">
    <location>
        <begin position="187"/>
        <end position="200"/>
    </location>
</feature>
<feature type="region of interest" description="Disordered" evidence="5">
    <location>
        <begin position="187"/>
        <end position="217"/>
    </location>
</feature>
<evidence type="ECO:0000313" key="7">
    <source>
        <dbReference type="EMBL" id="QBZ82488.1"/>
    </source>
</evidence>
<dbReference type="InterPro" id="IPR050301">
    <property type="entry name" value="NTE"/>
</dbReference>
<dbReference type="GO" id="GO:0016787">
    <property type="term" value="F:hydrolase activity"/>
    <property type="evidence" value="ECO:0007669"/>
    <property type="project" value="UniProtKB-UniRule"/>
</dbReference>
<dbReference type="OrthoDB" id="5290098at2"/>
<name>A0A4P7NY18_9GAMM</name>
<keyword evidence="2 4" id="KW-0442">Lipid degradation</keyword>
<evidence type="ECO:0000259" key="6">
    <source>
        <dbReference type="PROSITE" id="PS51635"/>
    </source>
</evidence>
<gene>
    <name evidence="7" type="ORF">GHNINEIG_00518</name>
</gene>
<feature type="short sequence motif" description="DGA/G" evidence="4">
    <location>
        <begin position="156"/>
        <end position="158"/>
    </location>
</feature>
<dbReference type="Pfam" id="PF01734">
    <property type="entry name" value="Patatin"/>
    <property type="match status" value="1"/>
</dbReference>
<dbReference type="AlphaFoldDB" id="A0A4P7NY18"/>
<dbReference type="Gene3D" id="3.40.1090.10">
    <property type="entry name" value="Cytosolic phospholipase A2 catalytic domain"/>
    <property type="match status" value="2"/>
</dbReference>
<dbReference type="GO" id="GO:0016042">
    <property type="term" value="P:lipid catabolic process"/>
    <property type="evidence" value="ECO:0007669"/>
    <property type="project" value="UniProtKB-UniRule"/>
</dbReference>
<dbReference type="InterPro" id="IPR002641">
    <property type="entry name" value="PNPLA_dom"/>
</dbReference>
<organism evidence="7 8">
    <name type="scientific">Hydrogenovibrio crunogenus</name>
    <dbReference type="NCBI Taxonomy" id="39765"/>
    <lineage>
        <taxon>Bacteria</taxon>
        <taxon>Pseudomonadati</taxon>
        <taxon>Pseudomonadota</taxon>
        <taxon>Gammaproteobacteria</taxon>
        <taxon>Thiotrichales</taxon>
        <taxon>Piscirickettsiaceae</taxon>
        <taxon>Hydrogenovibrio</taxon>
    </lineage>
</organism>
<dbReference type="EMBL" id="CP032096">
    <property type="protein sequence ID" value="QBZ82488.1"/>
    <property type="molecule type" value="Genomic_DNA"/>
</dbReference>
<protein>
    <submittedName>
        <fullName evidence="7">Putative NTE family protein</fullName>
    </submittedName>
</protein>